<keyword evidence="2" id="KW-0238">DNA-binding</keyword>
<evidence type="ECO:0000256" key="4">
    <source>
        <dbReference type="RuleBase" id="RU004020"/>
    </source>
</evidence>
<dbReference type="SUPFAM" id="SSF46785">
    <property type="entry name" value="Winged helix' DNA-binding domain"/>
    <property type="match status" value="1"/>
</dbReference>
<organism evidence="7 8">
    <name type="scientific">Cyclotella atomus</name>
    <dbReference type="NCBI Taxonomy" id="382360"/>
    <lineage>
        <taxon>Eukaryota</taxon>
        <taxon>Sar</taxon>
        <taxon>Stramenopiles</taxon>
        <taxon>Ochrophyta</taxon>
        <taxon>Bacillariophyta</taxon>
        <taxon>Coscinodiscophyceae</taxon>
        <taxon>Thalassiosirophycidae</taxon>
        <taxon>Stephanodiscales</taxon>
        <taxon>Stephanodiscaceae</taxon>
        <taxon>Cyclotella</taxon>
    </lineage>
</organism>
<keyword evidence="8" id="KW-1185">Reference proteome</keyword>
<dbReference type="InterPro" id="IPR000232">
    <property type="entry name" value="HSF_DNA-bd"/>
</dbReference>
<feature type="region of interest" description="Disordered" evidence="5">
    <location>
        <begin position="324"/>
        <end position="371"/>
    </location>
</feature>
<accession>A0ABD3QA77</accession>
<sequence length="470" mass="54245">MESIDDKKPQKKKKTIIKSSLVDHTYYDYSTHELSELLPTSEVKQKGRVTFPMKLHAIVSKPEYRHIIRWQPHGRSWKVLDNKLLAEVICKENFNHESFSSFNRSVNGWGFKRLARQGPDCKSYYHELFLRGRPELAQAMTRLIDPGKRTPDPDGEPDFYDIAKRFPLPDDPHPAAANSKDPEENNAVAKHKVHNFTQARSLNSKPSSHEMRQAGAPAPVYEQPAFKKQHYGRNSFPPDGYVNSFAYPPSPDYGYGRHLYHTHHQPYAHQQSYPPFPYYDRGSHHVHHSYSPEMHYGYDHHWRGRHSYDNMQRAAYDDQNYRQPHVDRHTDHSRNLYSSSARFPPPVIHHGYGAANSSPPRDSNTPDADKGRKSILRKLEFSEQRPTKLVISVAGIQAAADFEQQKPAMTTQPEPDEKQVNNDNYYSLTSIATENTSSRNCRTDSLGSMYEFFMEDDANMATTDENDKQD</sequence>
<evidence type="ECO:0000256" key="5">
    <source>
        <dbReference type="SAM" id="MobiDB-lite"/>
    </source>
</evidence>
<evidence type="ECO:0000313" key="8">
    <source>
        <dbReference type="Proteomes" id="UP001530400"/>
    </source>
</evidence>
<dbReference type="GO" id="GO:0005634">
    <property type="term" value="C:nucleus"/>
    <property type="evidence" value="ECO:0007669"/>
    <property type="project" value="UniProtKB-SubCell"/>
</dbReference>
<feature type="compositionally biased region" description="Polar residues" evidence="5">
    <location>
        <begin position="355"/>
        <end position="366"/>
    </location>
</feature>
<proteinExistence type="inferred from homology"/>
<reference evidence="7 8" key="1">
    <citation type="submission" date="2024-10" db="EMBL/GenBank/DDBJ databases">
        <title>Updated reference genomes for cyclostephanoid diatoms.</title>
        <authorList>
            <person name="Roberts W.R."/>
            <person name="Alverson A.J."/>
        </authorList>
    </citation>
    <scope>NUCLEOTIDE SEQUENCE [LARGE SCALE GENOMIC DNA]</scope>
    <source>
        <strain evidence="7 8">AJA010-31</strain>
    </source>
</reference>
<dbReference type="SMART" id="SM00415">
    <property type="entry name" value="HSF"/>
    <property type="match status" value="1"/>
</dbReference>
<feature type="compositionally biased region" description="Basic and acidic residues" evidence="5">
    <location>
        <begin position="324"/>
        <end position="334"/>
    </location>
</feature>
<dbReference type="Gene3D" id="1.10.10.10">
    <property type="entry name" value="Winged helix-like DNA-binding domain superfamily/Winged helix DNA-binding domain"/>
    <property type="match status" value="1"/>
</dbReference>
<feature type="region of interest" description="Disordered" evidence="5">
    <location>
        <begin position="166"/>
        <end position="186"/>
    </location>
</feature>
<comment type="caution">
    <text evidence="7">The sequence shown here is derived from an EMBL/GenBank/DDBJ whole genome shotgun (WGS) entry which is preliminary data.</text>
</comment>
<dbReference type="InterPro" id="IPR036390">
    <property type="entry name" value="WH_DNA-bd_sf"/>
</dbReference>
<dbReference type="Pfam" id="PF00447">
    <property type="entry name" value="HSF_DNA-bind"/>
    <property type="match status" value="1"/>
</dbReference>
<dbReference type="EMBL" id="JALLPJ020000295">
    <property type="protein sequence ID" value="KAL3796461.1"/>
    <property type="molecule type" value="Genomic_DNA"/>
</dbReference>
<dbReference type="PANTHER" id="PTHR10015:SF206">
    <property type="entry name" value="HSF-TYPE DNA-BINDING DOMAIN-CONTAINING PROTEIN"/>
    <property type="match status" value="1"/>
</dbReference>
<comment type="subcellular location">
    <subcellularLocation>
        <location evidence="1">Nucleus</location>
    </subcellularLocation>
</comment>
<gene>
    <name evidence="7" type="ORF">ACHAWO_004419</name>
</gene>
<dbReference type="InterPro" id="IPR036388">
    <property type="entry name" value="WH-like_DNA-bd_sf"/>
</dbReference>
<comment type="similarity">
    <text evidence="4">Belongs to the HSF family.</text>
</comment>
<name>A0ABD3QA77_9STRA</name>
<dbReference type="GO" id="GO:0003677">
    <property type="term" value="F:DNA binding"/>
    <property type="evidence" value="ECO:0007669"/>
    <property type="project" value="UniProtKB-KW"/>
</dbReference>
<evidence type="ECO:0000256" key="1">
    <source>
        <dbReference type="ARBA" id="ARBA00004123"/>
    </source>
</evidence>
<evidence type="ECO:0000259" key="6">
    <source>
        <dbReference type="SMART" id="SM00415"/>
    </source>
</evidence>
<evidence type="ECO:0000313" key="7">
    <source>
        <dbReference type="EMBL" id="KAL3796461.1"/>
    </source>
</evidence>
<dbReference type="AlphaFoldDB" id="A0ABD3QA77"/>
<evidence type="ECO:0000256" key="3">
    <source>
        <dbReference type="ARBA" id="ARBA00023242"/>
    </source>
</evidence>
<dbReference type="FunFam" id="1.10.10.10:FF:000479">
    <property type="entry name" value="Predicted protein"/>
    <property type="match status" value="1"/>
</dbReference>
<feature type="domain" description="HSF-type DNA-binding" evidence="6">
    <location>
        <begin position="47"/>
        <end position="143"/>
    </location>
</feature>
<protein>
    <recommendedName>
        <fullName evidence="6">HSF-type DNA-binding domain-containing protein</fullName>
    </recommendedName>
</protein>
<dbReference type="Proteomes" id="UP001530400">
    <property type="component" value="Unassembled WGS sequence"/>
</dbReference>
<evidence type="ECO:0000256" key="2">
    <source>
        <dbReference type="ARBA" id="ARBA00023125"/>
    </source>
</evidence>
<keyword evidence="3" id="KW-0539">Nucleus</keyword>
<dbReference type="PANTHER" id="PTHR10015">
    <property type="entry name" value="HEAT SHOCK TRANSCRIPTION FACTOR"/>
    <property type="match status" value="1"/>
</dbReference>